<dbReference type="PROSITE" id="PS00889">
    <property type="entry name" value="CNMP_BINDING_2"/>
    <property type="match status" value="1"/>
</dbReference>
<dbReference type="InterPro" id="IPR000595">
    <property type="entry name" value="cNMP-bd_dom"/>
</dbReference>
<dbReference type="EMBL" id="BARW01011062">
    <property type="protein sequence ID" value="GAI83730.1"/>
    <property type="molecule type" value="Genomic_DNA"/>
</dbReference>
<dbReference type="InterPro" id="IPR018488">
    <property type="entry name" value="cNMP-bd_CS"/>
</dbReference>
<sequence length="82" mass="9312">MLKKGNYFGEMALIDNAPRSAAAVANEDTVLLKITDANFRNLLVNDRKLAYKLLWGLVKTFSKRLRETDNKLKNILAIAKNF</sequence>
<protein>
    <recommendedName>
        <fullName evidence="1">Cyclic nucleotide-binding domain-containing protein</fullName>
    </recommendedName>
</protein>
<accession>X1T837</accession>
<reference evidence="2" key="1">
    <citation type="journal article" date="2014" name="Front. Microbiol.">
        <title>High frequency of phylogenetically diverse reductive dehalogenase-homologous genes in deep subseafloor sedimentary metagenomes.</title>
        <authorList>
            <person name="Kawai M."/>
            <person name="Futagami T."/>
            <person name="Toyoda A."/>
            <person name="Takaki Y."/>
            <person name="Nishi S."/>
            <person name="Hori S."/>
            <person name="Arai W."/>
            <person name="Tsubouchi T."/>
            <person name="Morono Y."/>
            <person name="Uchiyama I."/>
            <person name="Ito T."/>
            <person name="Fujiyama A."/>
            <person name="Inagaki F."/>
            <person name="Takami H."/>
        </authorList>
    </citation>
    <scope>NUCLEOTIDE SEQUENCE</scope>
    <source>
        <strain evidence="2">Expedition CK06-06</strain>
    </source>
</reference>
<feature type="domain" description="Cyclic nucleotide-binding" evidence="1">
    <location>
        <begin position="1"/>
        <end position="43"/>
    </location>
</feature>
<dbReference type="Gene3D" id="2.60.120.10">
    <property type="entry name" value="Jelly Rolls"/>
    <property type="match status" value="1"/>
</dbReference>
<dbReference type="AlphaFoldDB" id="X1T837"/>
<gene>
    <name evidence="2" type="ORF">S12H4_21498</name>
</gene>
<evidence type="ECO:0000259" key="1">
    <source>
        <dbReference type="PROSITE" id="PS50042"/>
    </source>
</evidence>
<name>X1T837_9ZZZZ</name>
<proteinExistence type="predicted"/>
<dbReference type="SUPFAM" id="SSF51206">
    <property type="entry name" value="cAMP-binding domain-like"/>
    <property type="match status" value="1"/>
</dbReference>
<organism evidence="2">
    <name type="scientific">marine sediment metagenome</name>
    <dbReference type="NCBI Taxonomy" id="412755"/>
    <lineage>
        <taxon>unclassified sequences</taxon>
        <taxon>metagenomes</taxon>
        <taxon>ecological metagenomes</taxon>
    </lineage>
</organism>
<dbReference type="InterPro" id="IPR018490">
    <property type="entry name" value="cNMP-bd_dom_sf"/>
</dbReference>
<evidence type="ECO:0000313" key="2">
    <source>
        <dbReference type="EMBL" id="GAI83730.1"/>
    </source>
</evidence>
<dbReference type="CDD" id="cd00038">
    <property type="entry name" value="CAP_ED"/>
    <property type="match status" value="1"/>
</dbReference>
<dbReference type="PROSITE" id="PS50042">
    <property type="entry name" value="CNMP_BINDING_3"/>
    <property type="match status" value="1"/>
</dbReference>
<dbReference type="Pfam" id="PF00027">
    <property type="entry name" value="cNMP_binding"/>
    <property type="match status" value="1"/>
</dbReference>
<comment type="caution">
    <text evidence="2">The sequence shown here is derived from an EMBL/GenBank/DDBJ whole genome shotgun (WGS) entry which is preliminary data.</text>
</comment>
<dbReference type="InterPro" id="IPR014710">
    <property type="entry name" value="RmlC-like_jellyroll"/>
</dbReference>